<accession>A0AAQ3R600</accession>
<organism evidence="3 4">
    <name type="scientific">Acrodontium crateriforme</name>
    <dbReference type="NCBI Taxonomy" id="150365"/>
    <lineage>
        <taxon>Eukaryota</taxon>
        <taxon>Fungi</taxon>
        <taxon>Dikarya</taxon>
        <taxon>Ascomycota</taxon>
        <taxon>Pezizomycotina</taxon>
        <taxon>Dothideomycetes</taxon>
        <taxon>Dothideomycetidae</taxon>
        <taxon>Mycosphaerellales</taxon>
        <taxon>Teratosphaeriaceae</taxon>
        <taxon>Acrodontium</taxon>
    </lineage>
</organism>
<evidence type="ECO:0000313" key="4">
    <source>
        <dbReference type="Proteomes" id="UP001303373"/>
    </source>
</evidence>
<evidence type="ECO:0000259" key="2">
    <source>
        <dbReference type="Pfam" id="PF13391"/>
    </source>
</evidence>
<sequence length="409" mass="46844">MTDVPNEADRRSGPFLPDPQAEDGISASPGYVTVYHPGYDGEREIFRFMAYDQGNDGKRWVDYNFVYDMCKAVTRHLRPGYFTLGREPNLPPVGREGMRLLEDVKYFFHLGDGSELLPEMYPVIRSFRDYVFLPSHVGDHWRQAVPSESRLQGYKSNACVVSGLEFFAEDAHLLPATEWQYWKEHGLGEYASQPVSMTPGRETFTRSNLIKLQPTLHKMFDAGHFVLIPISGLLRCQWIQHSSRMTTQFQSRPVQGGCDLISPEYAYLACVYRVMQLMQVRFLERGPVKTLVITSEGEKLTMTGTELTDYRITQVRNTSPTRSGSRSASSRKRARGTEEDVDESAEMEHGAYCDSADWAVDVDQWTRGRRRTTDIEDMIRSDARKRRKMMLILGRQNEAMGFLMADDHA</sequence>
<dbReference type="Pfam" id="PF13391">
    <property type="entry name" value="HNH_2"/>
    <property type="match status" value="1"/>
</dbReference>
<feature type="domain" description="HNH nuclease" evidence="2">
    <location>
        <begin position="159"/>
        <end position="227"/>
    </location>
</feature>
<proteinExistence type="predicted"/>
<dbReference type="EMBL" id="CP138587">
    <property type="protein sequence ID" value="WPH02631.1"/>
    <property type="molecule type" value="Genomic_DNA"/>
</dbReference>
<evidence type="ECO:0000256" key="1">
    <source>
        <dbReference type="SAM" id="MobiDB-lite"/>
    </source>
</evidence>
<reference evidence="3 4" key="1">
    <citation type="submission" date="2023-11" db="EMBL/GenBank/DDBJ databases">
        <title>An acidophilic fungus is an integral part of prey digestion in a carnivorous sundew plant.</title>
        <authorList>
            <person name="Tsai I.J."/>
        </authorList>
    </citation>
    <scope>NUCLEOTIDE SEQUENCE [LARGE SCALE GENOMIC DNA]</scope>
    <source>
        <strain evidence="3">169a</strain>
    </source>
</reference>
<feature type="region of interest" description="Disordered" evidence="1">
    <location>
        <begin position="311"/>
        <end position="348"/>
    </location>
</feature>
<protein>
    <recommendedName>
        <fullName evidence="2">HNH nuclease domain-containing protein</fullName>
    </recommendedName>
</protein>
<dbReference type="AlphaFoldDB" id="A0AAQ3R600"/>
<gene>
    <name evidence="3" type="ORF">R9X50_00549600</name>
</gene>
<dbReference type="InterPro" id="IPR003615">
    <property type="entry name" value="HNH_nuc"/>
</dbReference>
<dbReference type="Proteomes" id="UP001303373">
    <property type="component" value="Chromosome 8"/>
</dbReference>
<name>A0AAQ3R600_9PEZI</name>
<keyword evidence="4" id="KW-1185">Reference proteome</keyword>
<feature type="region of interest" description="Disordered" evidence="1">
    <location>
        <begin position="1"/>
        <end position="28"/>
    </location>
</feature>
<evidence type="ECO:0000313" key="3">
    <source>
        <dbReference type="EMBL" id="WPH02631.1"/>
    </source>
</evidence>